<keyword evidence="1" id="KW-0812">Transmembrane</keyword>
<gene>
    <name evidence="2" type="ORF">METZ01_LOCUS311586</name>
</gene>
<dbReference type="EMBL" id="UINC01099448">
    <property type="protein sequence ID" value="SVC58732.1"/>
    <property type="molecule type" value="Genomic_DNA"/>
</dbReference>
<keyword evidence="1" id="KW-0472">Membrane</keyword>
<feature type="transmembrane region" description="Helical" evidence="1">
    <location>
        <begin position="44"/>
        <end position="61"/>
    </location>
</feature>
<evidence type="ECO:0000256" key="1">
    <source>
        <dbReference type="SAM" id="Phobius"/>
    </source>
</evidence>
<feature type="non-terminal residue" evidence="2">
    <location>
        <position position="69"/>
    </location>
</feature>
<evidence type="ECO:0000313" key="2">
    <source>
        <dbReference type="EMBL" id="SVC58732.1"/>
    </source>
</evidence>
<proteinExistence type="predicted"/>
<protein>
    <submittedName>
        <fullName evidence="2">Uncharacterized protein</fullName>
    </submittedName>
</protein>
<name>A0A382NG82_9ZZZZ</name>
<sequence length="69" mass="7206">MVNKGENMKIRLNSGEVAGWVGLGCLQFNSIPAIISSVETGSTTPVGTVALTLIGLVLYLIRSLSAQDT</sequence>
<dbReference type="AlphaFoldDB" id="A0A382NG82"/>
<feature type="transmembrane region" description="Helical" evidence="1">
    <location>
        <begin position="17"/>
        <end position="38"/>
    </location>
</feature>
<keyword evidence="1" id="KW-1133">Transmembrane helix</keyword>
<accession>A0A382NG82</accession>
<organism evidence="2">
    <name type="scientific">marine metagenome</name>
    <dbReference type="NCBI Taxonomy" id="408172"/>
    <lineage>
        <taxon>unclassified sequences</taxon>
        <taxon>metagenomes</taxon>
        <taxon>ecological metagenomes</taxon>
    </lineage>
</organism>
<reference evidence="2" key="1">
    <citation type="submission" date="2018-05" db="EMBL/GenBank/DDBJ databases">
        <authorList>
            <person name="Lanie J.A."/>
            <person name="Ng W.-L."/>
            <person name="Kazmierczak K.M."/>
            <person name="Andrzejewski T.M."/>
            <person name="Davidsen T.M."/>
            <person name="Wayne K.J."/>
            <person name="Tettelin H."/>
            <person name="Glass J.I."/>
            <person name="Rusch D."/>
            <person name="Podicherti R."/>
            <person name="Tsui H.-C.T."/>
            <person name="Winkler M.E."/>
        </authorList>
    </citation>
    <scope>NUCLEOTIDE SEQUENCE</scope>
</reference>